<keyword evidence="15" id="KW-1015">Disulfide bond</keyword>
<keyword evidence="27" id="KW-1185">Reference proteome</keyword>
<dbReference type="FunFam" id="3.90.550.50:FF:000017">
    <property type="entry name" value="Glycoprotein-N-acetylgalactosamine 3-beta-galactosyltransferase 1"/>
    <property type="match status" value="1"/>
</dbReference>
<dbReference type="STRING" id="35570.A0A1I8NQ52"/>
<dbReference type="InterPro" id="IPR026050">
    <property type="entry name" value="C1GALT1/C1GALT1_chp1"/>
</dbReference>
<dbReference type="EC" id="2.4.1.122" evidence="6"/>
<feature type="domain" description="Fringe-like glycosyltransferase" evidence="25">
    <location>
        <begin position="111"/>
        <end position="271"/>
    </location>
</feature>
<dbReference type="EnsemblMetazoa" id="SCAU001067-RB">
    <property type="protein sequence ID" value="SCAU001067-PB"/>
    <property type="gene ID" value="SCAU001067"/>
</dbReference>
<dbReference type="UniPathway" id="UPA00378"/>
<keyword evidence="13 24" id="KW-1133">Transmembrane helix</keyword>
<comment type="function">
    <text evidence="22">Glycosyltransferase that generates the core 1 O-glycan Gal-beta1-3GalNAc-alpha1-Ser/Thr (T antigen), which is a precursor for many extended O-glycans in glycoproteins.</text>
</comment>
<evidence type="ECO:0000256" key="8">
    <source>
        <dbReference type="ARBA" id="ARBA00022679"/>
    </source>
</evidence>
<dbReference type="Proteomes" id="UP000095300">
    <property type="component" value="Unassembled WGS sequence"/>
</dbReference>
<name>A0A1I8NQ52_STOCA</name>
<keyword evidence="7" id="KW-0328">Glycosyltransferase</keyword>
<evidence type="ECO:0000256" key="11">
    <source>
        <dbReference type="ARBA" id="ARBA00022741"/>
    </source>
</evidence>
<evidence type="ECO:0000256" key="3">
    <source>
        <dbReference type="ARBA" id="ARBA00004922"/>
    </source>
</evidence>
<evidence type="ECO:0000259" key="25">
    <source>
        <dbReference type="Pfam" id="PF02434"/>
    </source>
</evidence>
<evidence type="ECO:0000256" key="17">
    <source>
        <dbReference type="ARBA" id="ARBA00023211"/>
    </source>
</evidence>
<dbReference type="AlphaFoldDB" id="A0A1I8NQ52"/>
<keyword evidence="11" id="KW-0547">Nucleotide-binding</keyword>
<keyword evidence="8" id="KW-0808">Transferase</keyword>
<evidence type="ECO:0000256" key="12">
    <source>
        <dbReference type="ARBA" id="ARBA00022968"/>
    </source>
</evidence>
<dbReference type="OrthoDB" id="414175at2759"/>
<evidence type="ECO:0000256" key="20">
    <source>
        <dbReference type="ARBA" id="ARBA00042009"/>
    </source>
</evidence>
<comment type="pathway">
    <text evidence="3">Protein modification; protein glycosylation.</text>
</comment>
<keyword evidence="16" id="KW-0325">Glycoprotein</keyword>
<dbReference type="InterPro" id="IPR003378">
    <property type="entry name" value="Fringe-like_glycosylTrfase"/>
</dbReference>
<evidence type="ECO:0000256" key="24">
    <source>
        <dbReference type="SAM" id="Phobius"/>
    </source>
</evidence>
<proteinExistence type="inferred from homology"/>
<evidence type="ECO:0000256" key="9">
    <source>
        <dbReference type="ARBA" id="ARBA00022692"/>
    </source>
</evidence>
<comment type="cofactor">
    <cofactor evidence="1">
        <name>Mn(2+)</name>
        <dbReference type="ChEBI" id="CHEBI:29035"/>
    </cofactor>
</comment>
<comment type="subcellular location">
    <subcellularLocation>
        <location evidence="2">Membrane</location>
        <topology evidence="2">Single-pass type II membrane protein</topology>
    </subcellularLocation>
</comment>
<keyword evidence="14 24" id="KW-0472">Membrane</keyword>
<evidence type="ECO:0000256" key="18">
    <source>
        <dbReference type="ARBA" id="ARBA00040898"/>
    </source>
</evidence>
<evidence type="ECO:0000256" key="7">
    <source>
        <dbReference type="ARBA" id="ARBA00022676"/>
    </source>
</evidence>
<organism evidence="26 27">
    <name type="scientific">Stomoxys calcitrans</name>
    <name type="common">Stable fly</name>
    <name type="synonym">Conops calcitrans</name>
    <dbReference type="NCBI Taxonomy" id="35570"/>
    <lineage>
        <taxon>Eukaryota</taxon>
        <taxon>Metazoa</taxon>
        <taxon>Ecdysozoa</taxon>
        <taxon>Arthropoda</taxon>
        <taxon>Hexapoda</taxon>
        <taxon>Insecta</taxon>
        <taxon>Pterygota</taxon>
        <taxon>Neoptera</taxon>
        <taxon>Endopterygota</taxon>
        <taxon>Diptera</taxon>
        <taxon>Brachycera</taxon>
        <taxon>Muscomorpha</taxon>
        <taxon>Muscoidea</taxon>
        <taxon>Muscidae</taxon>
        <taxon>Stomoxys</taxon>
    </lineage>
</organism>
<dbReference type="VEuPathDB" id="VectorBase:SCAU001067"/>
<dbReference type="GO" id="GO:0016263">
    <property type="term" value="F:glycoprotein-N-acetylgalactosamine 3-beta-galactosyltransferase activity"/>
    <property type="evidence" value="ECO:0007669"/>
    <property type="project" value="UniProtKB-EC"/>
</dbReference>
<dbReference type="GO" id="GO:0030145">
    <property type="term" value="F:manganese ion binding"/>
    <property type="evidence" value="ECO:0007669"/>
    <property type="project" value="UniProtKB-ARBA"/>
</dbReference>
<evidence type="ECO:0000256" key="5">
    <source>
        <dbReference type="ARBA" id="ARBA00011748"/>
    </source>
</evidence>
<evidence type="ECO:0000256" key="23">
    <source>
        <dbReference type="SAM" id="MobiDB-lite"/>
    </source>
</evidence>
<evidence type="ECO:0000256" key="10">
    <source>
        <dbReference type="ARBA" id="ARBA00022723"/>
    </source>
</evidence>
<dbReference type="PANTHER" id="PTHR23033">
    <property type="entry name" value="BETA1,3-GALACTOSYLTRANSFERASE"/>
    <property type="match status" value="1"/>
</dbReference>
<sequence>MKLSQMTANGLLGRTIVQEGSRSNRRSLVSLIVGLVVGFCLAELFVLSTPEKPEWMLYSGHQHGDVNDDPHDSHGLMDLAGPEMDVGSHQHVHENNTVAQKLYNEVRVLCWIMTNPKNHQSKARHVKRTWGKRCNKLLFMSSAEDKDLGTVALNVAEGRNNLWAKTKEAYKYIYANHLDDADWFFKADDDTYTIVENLRFLLYPYSPETPIYFGCRFKPFVKQGYMSGGAGYALSKEAVKRFVERAIPNPKLCSQKNSGAEDVEIGKCLEKVHVIAGDSRDAQARGRFFPFVPEHHLIPNHTDKKFWYWKYIYYKTDEGLDCCSDHAVSFHYVTPNQMYVLDYLIYHLRPYGIINTPEMLPDKLKPGKTEPPPIAPSENVAEAS</sequence>
<dbReference type="EnsemblMetazoa" id="SCAU001067-RA">
    <property type="protein sequence ID" value="SCAU001067-PA"/>
    <property type="gene ID" value="SCAU001067"/>
</dbReference>
<gene>
    <name evidence="26" type="primary">106083676</name>
</gene>
<evidence type="ECO:0000256" key="22">
    <source>
        <dbReference type="ARBA" id="ARBA00059245"/>
    </source>
</evidence>
<evidence type="ECO:0000256" key="4">
    <source>
        <dbReference type="ARBA" id="ARBA00006462"/>
    </source>
</evidence>
<evidence type="ECO:0000256" key="6">
    <source>
        <dbReference type="ARBA" id="ARBA00012557"/>
    </source>
</evidence>
<evidence type="ECO:0000256" key="19">
    <source>
        <dbReference type="ARBA" id="ARBA00041226"/>
    </source>
</evidence>
<dbReference type="GO" id="GO:0016020">
    <property type="term" value="C:membrane"/>
    <property type="evidence" value="ECO:0007669"/>
    <property type="project" value="UniProtKB-SubCell"/>
</dbReference>
<dbReference type="GO" id="GO:0000166">
    <property type="term" value="F:nucleotide binding"/>
    <property type="evidence" value="ECO:0007669"/>
    <property type="project" value="UniProtKB-KW"/>
</dbReference>
<keyword evidence="9 24" id="KW-0812">Transmembrane</keyword>
<dbReference type="Gene3D" id="3.90.550.50">
    <property type="match status" value="1"/>
</dbReference>
<feature type="region of interest" description="Disordered" evidence="23">
    <location>
        <begin position="362"/>
        <end position="384"/>
    </location>
</feature>
<evidence type="ECO:0000256" key="16">
    <source>
        <dbReference type="ARBA" id="ARBA00023180"/>
    </source>
</evidence>
<evidence type="ECO:0000256" key="14">
    <source>
        <dbReference type="ARBA" id="ARBA00023136"/>
    </source>
</evidence>
<comment type="similarity">
    <text evidence="4">Belongs to the glycosyltransferase 31 family. Beta3-Gal-T subfamily.</text>
</comment>
<protein>
    <recommendedName>
        <fullName evidence="18">Glycoprotein-N-acetylgalactosamine 3-beta-galactosyltransferase 1</fullName>
        <ecNumber evidence="6">2.4.1.122</ecNumber>
    </recommendedName>
    <alternativeName>
        <fullName evidence="20">Core 1 O-glycan T-synthase</fullName>
    </alternativeName>
    <alternativeName>
        <fullName evidence="21">Core 1 UDP-galactose:N-acetylgalactosamine-alpha-R beta 1,3-galactosyltransferase 1</fullName>
    </alternativeName>
    <alternativeName>
        <fullName evidence="19">Core 1 beta1,3-galactosyltransferase 1</fullName>
    </alternativeName>
</protein>
<dbReference type="PANTHER" id="PTHR23033:SF14">
    <property type="entry name" value="GLYCOPROTEIN-N-ACETYLGALACTOSAMINE 3-BETA-GALACTOSYLTRANSFERASE 1-RELATED"/>
    <property type="match status" value="1"/>
</dbReference>
<evidence type="ECO:0000256" key="2">
    <source>
        <dbReference type="ARBA" id="ARBA00004606"/>
    </source>
</evidence>
<keyword evidence="12" id="KW-0735">Signal-anchor</keyword>
<evidence type="ECO:0000313" key="26">
    <source>
        <dbReference type="EnsemblMetazoa" id="SCAU001067-PB"/>
    </source>
</evidence>
<reference evidence="26" key="2">
    <citation type="submission" date="2020-05" db="UniProtKB">
        <authorList>
            <consortium name="EnsemblMetazoa"/>
        </authorList>
    </citation>
    <scope>IDENTIFICATION</scope>
    <source>
        <strain evidence="26">USDA</strain>
    </source>
</reference>
<evidence type="ECO:0000256" key="21">
    <source>
        <dbReference type="ARBA" id="ARBA00043065"/>
    </source>
</evidence>
<evidence type="ECO:0000256" key="15">
    <source>
        <dbReference type="ARBA" id="ARBA00023157"/>
    </source>
</evidence>
<dbReference type="EnsemblMetazoa" id="SCAU001067-RC">
    <property type="protein sequence ID" value="SCAU001067-PC"/>
    <property type="gene ID" value="SCAU001067"/>
</dbReference>
<comment type="subunit">
    <text evidence="5">Homodimer; disulfide-linked.</text>
</comment>
<evidence type="ECO:0000256" key="13">
    <source>
        <dbReference type="ARBA" id="ARBA00022989"/>
    </source>
</evidence>
<keyword evidence="10" id="KW-0479">Metal-binding</keyword>
<evidence type="ECO:0000313" key="27">
    <source>
        <dbReference type="Proteomes" id="UP000095300"/>
    </source>
</evidence>
<keyword evidence="17" id="KW-0464">Manganese</keyword>
<feature type="transmembrane region" description="Helical" evidence="24">
    <location>
        <begin position="28"/>
        <end position="47"/>
    </location>
</feature>
<reference evidence="27" key="1">
    <citation type="submission" date="2015-05" db="EMBL/GenBank/DDBJ databases">
        <authorList>
            <person name="Wilson R.K."/>
            <person name="Warren W.C."/>
            <person name="Olafson P."/>
        </authorList>
    </citation>
    <scope>NUCLEOTIDE SEQUENCE [LARGE SCALE GENOMIC DNA]</scope>
    <source>
        <strain evidence="27">USDA</strain>
    </source>
</reference>
<accession>A0A1I8NQ52</accession>
<dbReference type="Pfam" id="PF02434">
    <property type="entry name" value="Fringe"/>
    <property type="match status" value="1"/>
</dbReference>
<evidence type="ECO:0000256" key="1">
    <source>
        <dbReference type="ARBA" id="ARBA00001936"/>
    </source>
</evidence>